<reference evidence="2" key="1">
    <citation type="journal article" date="2014" name="Int. J. Syst. Evol. Microbiol.">
        <title>Complete genome sequence of Corynebacterium casei LMG S-19264T (=DSM 44701T), isolated from a smear-ripened cheese.</title>
        <authorList>
            <consortium name="US DOE Joint Genome Institute (JGI-PGF)"/>
            <person name="Walter F."/>
            <person name="Albersmeier A."/>
            <person name="Kalinowski J."/>
            <person name="Ruckert C."/>
        </authorList>
    </citation>
    <scope>NUCLEOTIDE SEQUENCE</scope>
    <source>
        <strain evidence="2">JCM 4346</strain>
    </source>
</reference>
<evidence type="ECO:0000313" key="2">
    <source>
        <dbReference type="EMBL" id="GGQ98630.1"/>
    </source>
</evidence>
<feature type="domain" description="PcRGLX/YetA-like N-terminal RIFT barrel" evidence="1">
    <location>
        <begin position="39"/>
        <end position="106"/>
    </location>
</feature>
<evidence type="ECO:0000313" key="3">
    <source>
        <dbReference type="Proteomes" id="UP000658320"/>
    </source>
</evidence>
<dbReference type="InterPro" id="IPR048329">
    <property type="entry name" value="PcRGLX_1st"/>
</dbReference>
<dbReference type="RefSeq" id="WP_189932999.1">
    <property type="nucleotide sequence ID" value="NZ_BMSX01000002.1"/>
</dbReference>
<comment type="caution">
    <text evidence="2">The sequence shown here is derived from an EMBL/GenBank/DDBJ whole genome shotgun (WGS) entry which is preliminary data.</text>
</comment>
<keyword evidence="3" id="KW-1185">Reference proteome</keyword>
<accession>A0A918F173</accession>
<dbReference type="Proteomes" id="UP000658320">
    <property type="component" value="Unassembled WGS sequence"/>
</dbReference>
<organism evidence="2 3">
    <name type="scientific">Streptomyces aurantiogriseus</name>
    <dbReference type="NCBI Taxonomy" id="66870"/>
    <lineage>
        <taxon>Bacteria</taxon>
        <taxon>Bacillati</taxon>
        <taxon>Actinomycetota</taxon>
        <taxon>Actinomycetes</taxon>
        <taxon>Kitasatosporales</taxon>
        <taxon>Streptomycetaceae</taxon>
        <taxon>Streptomyces</taxon>
    </lineage>
</organism>
<dbReference type="InterPro" id="IPR006311">
    <property type="entry name" value="TAT_signal"/>
</dbReference>
<dbReference type="Pfam" id="PF19501">
    <property type="entry name" value="PcRGLX_1st"/>
    <property type="match status" value="1"/>
</dbReference>
<name>A0A918F173_9ACTN</name>
<evidence type="ECO:0000259" key="1">
    <source>
        <dbReference type="Pfam" id="PF19501"/>
    </source>
</evidence>
<dbReference type="PROSITE" id="PS51318">
    <property type="entry name" value="TAT"/>
    <property type="match status" value="1"/>
</dbReference>
<gene>
    <name evidence="2" type="ORF">GCM10010251_12340</name>
</gene>
<protein>
    <recommendedName>
        <fullName evidence="1">PcRGLX/YetA-like N-terminal RIFT barrel domain-containing protein</fullName>
    </recommendedName>
</protein>
<proteinExistence type="predicted"/>
<dbReference type="EMBL" id="BMSX01000002">
    <property type="protein sequence ID" value="GGQ98630.1"/>
    <property type="molecule type" value="Genomic_DNA"/>
</dbReference>
<reference evidence="2" key="2">
    <citation type="submission" date="2020-09" db="EMBL/GenBank/DDBJ databases">
        <authorList>
            <person name="Sun Q."/>
            <person name="Ohkuma M."/>
        </authorList>
    </citation>
    <scope>NUCLEOTIDE SEQUENCE</scope>
    <source>
        <strain evidence="2">JCM 4346</strain>
    </source>
</reference>
<sequence>MSGVHRRTVIKGAAAAAAAAPFSWSPSRTAAAAAGSGQATELHWLEGSAPAVHAGATRDVPWARGAYRPERRFRPTTADGEEVPVRSWVTAYSPDAAQWALAAIQNLAPIGDRIPS</sequence>
<dbReference type="AlphaFoldDB" id="A0A918F173"/>